<reference evidence="4" key="2">
    <citation type="submission" date="2014-03" db="EMBL/GenBank/DDBJ databases">
        <title>The whipworm genome and dual-species transcriptomics of an intimate host-pathogen interaction.</title>
        <authorList>
            <person name="Foth B.J."/>
            <person name="Tsai I.J."/>
            <person name="Reid A.J."/>
            <person name="Bancroft A.J."/>
            <person name="Nichol S."/>
            <person name="Tracey A."/>
            <person name="Holroyd N."/>
            <person name="Cotton J.A."/>
            <person name="Stanley E.J."/>
            <person name="Zarowiecki M."/>
            <person name="Liu J.Z."/>
            <person name="Huckvale T."/>
            <person name="Cooper P.J."/>
            <person name="Grencis R.K."/>
            <person name="Berriman M."/>
        </authorList>
    </citation>
    <scope>NUCLEOTIDE SEQUENCE [LARGE SCALE GENOMIC DNA]</scope>
</reference>
<protein>
    <submittedName>
        <fullName evidence="4">PAN 1 domain containing protein</fullName>
    </submittedName>
</protein>
<dbReference type="Proteomes" id="UP000030665">
    <property type="component" value="Unassembled WGS sequence"/>
</dbReference>
<accession>A0A077Z0B4</accession>
<dbReference type="OrthoDB" id="5916958at2759"/>
<dbReference type="InterPro" id="IPR052774">
    <property type="entry name" value="Celegans_DevNeuronal_Protein"/>
</dbReference>
<evidence type="ECO:0000256" key="2">
    <source>
        <dbReference type="SAM" id="SignalP"/>
    </source>
</evidence>
<dbReference type="PROSITE" id="PS50948">
    <property type="entry name" value="PAN"/>
    <property type="match status" value="5"/>
</dbReference>
<dbReference type="PANTHER" id="PTHR47327:SF1">
    <property type="entry name" value="RE15579P"/>
    <property type="match status" value="1"/>
</dbReference>
<feature type="domain" description="Apple" evidence="3">
    <location>
        <begin position="74"/>
        <end position="163"/>
    </location>
</feature>
<evidence type="ECO:0000313" key="5">
    <source>
        <dbReference type="Proteomes" id="UP000030665"/>
    </source>
</evidence>
<feature type="signal peptide" evidence="2">
    <location>
        <begin position="1"/>
        <end position="26"/>
    </location>
</feature>
<organism evidence="4 5">
    <name type="scientific">Trichuris trichiura</name>
    <name type="common">Whipworm</name>
    <name type="synonym">Trichocephalus trichiurus</name>
    <dbReference type="NCBI Taxonomy" id="36087"/>
    <lineage>
        <taxon>Eukaryota</taxon>
        <taxon>Metazoa</taxon>
        <taxon>Ecdysozoa</taxon>
        <taxon>Nematoda</taxon>
        <taxon>Enoplea</taxon>
        <taxon>Dorylaimia</taxon>
        <taxon>Trichinellida</taxon>
        <taxon>Trichuridae</taxon>
        <taxon>Trichuris</taxon>
    </lineage>
</organism>
<evidence type="ECO:0000313" key="4">
    <source>
        <dbReference type="EMBL" id="CDW53852.1"/>
    </source>
</evidence>
<gene>
    <name evidence="4" type="ORF">TTRE_0000211901</name>
</gene>
<feature type="region of interest" description="Disordered" evidence="1">
    <location>
        <begin position="453"/>
        <end position="486"/>
    </location>
</feature>
<reference evidence="4" key="1">
    <citation type="submission" date="2014-01" db="EMBL/GenBank/DDBJ databases">
        <authorList>
            <person name="Aslett M."/>
        </authorList>
    </citation>
    <scope>NUCLEOTIDE SEQUENCE</scope>
</reference>
<dbReference type="CDD" id="cd01099">
    <property type="entry name" value="PAN_AP_HGF"/>
    <property type="match status" value="2"/>
</dbReference>
<sequence>MVRCSGVAPVAGLLLLLLSLQYGAHAYGAEKAPSSYGQNSVQSGYASTSNVFVQQVPTYTGGQPPQTIPAATSCYVDMKCFSCSPGFSIAQGYPFERRTPVTCEECLDLCLEKQSNPYPYCCRSVVYDFAYRTCDLFAVDGKSPPQVVTKYSTRSYFVPTGQCTKKTTVQEPDGQQTEGMCSEGELPKIVEVPGYEDPGVSSGSALSGHSMKECAEACVSNKDKDGNALSLGQPCAAVVYQSGECRVSSKKVDRVSSLRSNPDSTYMMIECFPEKLVTECPNNFVYAPKHVLVGFAKAVVTASSERECIEQCLASNEALGFYCKSGMYYYEDNTENCILNTESRSTQPNVYTEEATSVVYFELGCGRTGRRLAKKFRKSFSQALFDLPLTGLWTAWSKCTSSTESSVRYRTCRDKDVRNCPKETRSCSRVQIHFQCVIISECSIVASSTLPTKPSAGRFPDDDLRKRKKDQPHVRRHGAYGGGSMAGASGSAYGGGSMAGISDSTYAGASTDGGMQSGYGGGTSDTGYGQVQVPVYGQPAPSTQPGIQYPVLVPQQPMCPFDPQCFKASPECTISNAYPFERRTPVTCNECLDLCLEKQFGEYPYICKSAVYDSSSKSCDIFAVDGLNSPQHYLKYPGRSIYRPTGVCQPHTTTAGLPEEVPNTCPEGLQPKVAEIAGYGIHSRGQTLPDHNAQECSLACLTGQDKSGNGLDLRGKPCRTASYSTNNGCQVDSSEVAFNALNSDPDVTTFKVLCLPEEIVADCPNNLYFAPHHVLVGFAKQVGTAQDETECIMLCAQAYESTGFNCASAMYYYSEKSENCILNTEDRRSQPEVYSEDDSQVVYFELRCAKRRMKFSKSRFMKDSPVDDDWTEWSNCKSPDDQQVRYRQCDKKDIRDCPSQRRKCKIVASGENWLWAKSWMKLCRYCFS</sequence>
<dbReference type="GO" id="GO:0009653">
    <property type="term" value="P:anatomical structure morphogenesis"/>
    <property type="evidence" value="ECO:0007669"/>
    <property type="project" value="TreeGrafter"/>
</dbReference>
<dbReference type="SUPFAM" id="SSF57414">
    <property type="entry name" value="Hairpin loop containing domain-like"/>
    <property type="match status" value="4"/>
</dbReference>
<dbReference type="Pfam" id="PF00024">
    <property type="entry name" value="PAN_1"/>
    <property type="match status" value="2"/>
</dbReference>
<dbReference type="PANTHER" id="PTHR47327">
    <property type="entry name" value="FI18240P1-RELATED"/>
    <property type="match status" value="1"/>
</dbReference>
<name>A0A077Z0B4_TRITR</name>
<feature type="domain" description="Apple" evidence="3">
    <location>
        <begin position="181"/>
        <end position="271"/>
    </location>
</feature>
<evidence type="ECO:0000256" key="1">
    <source>
        <dbReference type="SAM" id="MobiDB-lite"/>
    </source>
</evidence>
<keyword evidence="2" id="KW-0732">Signal</keyword>
<dbReference type="AlphaFoldDB" id="A0A077Z0B4"/>
<keyword evidence="5" id="KW-1185">Reference proteome</keyword>
<feature type="domain" description="Apple" evidence="3">
    <location>
        <begin position="559"/>
        <end position="648"/>
    </location>
</feature>
<dbReference type="SMART" id="SM00473">
    <property type="entry name" value="PAN_AP"/>
    <property type="match status" value="6"/>
</dbReference>
<evidence type="ECO:0000259" key="3">
    <source>
        <dbReference type="PROSITE" id="PS50948"/>
    </source>
</evidence>
<feature type="domain" description="Apple" evidence="3">
    <location>
        <begin position="280"/>
        <end position="365"/>
    </location>
</feature>
<feature type="domain" description="Apple" evidence="3">
    <location>
        <begin position="763"/>
        <end position="848"/>
    </location>
</feature>
<dbReference type="EMBL" id="HG805870">
    <property type="protein sequence ID" value="CDW53852.1"/>
    <property type="molecule type" value="Genomic_DNA"/>
</dbReference>
<feature type="chain" id="PRO_5001728367" evidence="2">
    <location>
        <begin position="27"/>
        <end position="928"/>
    </location>
</feature>
<dbReference type="Gene3D" id="3.50.4.10">
    <property type="entry name" value="Hepatocyte Growth Factor"/>
    <property type="match status" value="4"/>
</dbReference>
<proteinExistence type="predicted"/>
<dbReference type="InterPro" id="IPR003609">
    <property type="entry name" value="Pan_app"/>
</dbReference>
<feature type="compositionally biased region" description="Basic residues" evidence="1">
    <location>
        <begin position="466"/>
        <end position="478"/>
    </location>
</feature>